<dbReference type="EMBL" id="PECH01000008">
    <property type="protein sequence ID" value="TDZ79636.1"/>
    <property type="molecule type" value="Genomic_DNA"/>
</dbReference>
<reference evidence="2 3" key="1">
    <citation type="journal article" date="2019" name="Sci. Rep.">
        <title>Extended insight into the Mycobacterium chelonae-abscessus complex through whole genome sequencing of Mycobacterium salmoniphilum outbreak and Mycobacterium salmoniphilum-like strains.</title>
        <authorList>
            <person name="Behra P.R.K."/>
            <person name="Das S."/>
            <person name="Pettersson B.M.F."/>
            <person name="Shirreff L."/>
            <person name="DuCote T."/>
            <person name="Jacobsson K.G."/>
            <person name="Ennis D.G."/>
            <person name="Kirsebom L.A."/>
        </authorList>
    </citation>
    <scope>NUCLEOTIDE SEQUENCE [LARGE SCALE GENOMIC DNA]</scope>
    <source>
        <strain evidence="2 3">DE 4585</strain>
    </source>
</reference>
<dbReference type="InterPro" id="IPR041657">
    <property type="entry name" value="HTH_17"/>
</dbReference>
<organism evidence="2 3">
    <name type="scientific">Mycobacteroides salmoniphilum</name>
    <dbReference type="NCBI Taxonomy" id="404941"/>
    <lineage>
        <taxon>Bacteria</taxon>
        <taxon>Bacillati</taxon>
        <taxon>Actinomycetota</taxon>
        <taxon>Actinomycetes</taxon>
        <taxon>Mycobacteriales</taxon>
        <taxon>Mycobacteriaceae</taxon>
        <taxon>Mycobacteroides</taxon>
    </lineage>
</organism>
<dbReference type="RefSeq" id="WP_078342719.1">
    <property type="nucleotide sequence ID" value="NZ_PECH01000008.1"/>
</dbReference>
<gene>
    <name evidence="2" type="ORF">DE4585_03384</name>
</gene>
<dbReference type="NCBIfam" id="TIGR01764">
    <property type="entry name" value="excise"/>
    <property type="match status" value="1"/>
</dbReference>
<dbReference type="Proteomes" id="UP000295117">
    <property type="component" value="Unassembled WGS sequence"/>
</dbReference>
<comment type="caution">
    <text evidence="2">The sequence shown here is derived from an EMBL/GenBank/DDBJ whole genome shotgun (WGS) entry which is preliminary data.</text>
</comment>
<name>A0A4R8RYJ8_9MYCO</name>
<evidence type="ECO:0000313" key="3">
    <source>
        <dbReference type="Proteomes" id="UP000295117"/>
    </source>
</evidence>
<dbReference type="AlphaFoldDB" id="A0A4R8RYJ8"/>
<protein>
    <submittedName>
        <fullName evidence="2">Helix-turn-helix domain protein</fullName>
    </submittedName>
</protein>
<sequence length="86" mass="9246">MSGTNSVPDLAAALAAFITAIRNGQEVPNPEPGKLLTVTEAAAALRCSRSFLYQRIQSGDISAVKLGRRRLISTDALREFVERSTV</sequence>
<evidence type="ECO:0000313" key="2">
    <source>
        <dbReference type="EMBL" id="TDZ79636.1"/>
    </source>
</evidence>
<evidence type="ECO:0000259" key="1">
    <source>
        <dbReference type="Pfam" id="PF12728"/>
    </source>
</evidence>
<proteinExistence type="predicted"/>
<accession>A0A4R8RYJ8</accession>
<dbReference type="InterPro" id="IPR010093">
    <property type="entry name" value="SinI_DNA-bd"/>
</dbReference>
<dbReference type="GO" id="GO:0003677">
    <property type="term" value="F:DNA binding"/>
    <property type="evidence" value="ECO:0007669"/>
    <property type="project" value="InterPro"/>
</dbReference>
<dbReference type="Pfam" id="PF12728">
    <property type="entry name" value="HTH_17"/>
    <property type="match status" value="1"/>
</dbReference>
<feature type="domain" description="Helix-turn-helix" evidence="1">
    <location>
        <begin position="35"/>
        <end position="83"/>
    </location>
</feature>